<feature type="transmembrane region" description="Helical" evidence="2">
    <location>
        <begin position="12"/>
        <end position="33"/>
    </location>
</feature>
<name>A0A8H4EJF8_GIGMA</name>
<accession>A0A8H4EJF8</accession>
<feature type="region of interest" description="Disordered" evidence="1">
    <location>
        <begin position="86"/>
        <end position="109"/>
    </location>
</feature>
<keyword evidence="2" id="KW-1133">Transmembrane helix</keyword>
<gene>
    <name evidence="3" type="ORF">F8M41_020784</name>
</gene>
<dbReference type="AlphaFoldDB" id="A0A8H4EJF8"/>
<keyword evidence="2" id="KW-0812">Transmembrane</keyword>
<keyword evidence="4" id="KW-1185">Reference proteome</keyword>
<evidence type="ECO:0000313" key="3">
    <source>
        <dbReference type="EMBL" id="KAF0497160.1"/>
    </source>
</evidence>
<keyword evidence="2" id="KW-0472">Membrane</keyword>
<evidence type="ECO:0000256" key="2">
    <source>
        <dbReference type="SAM" id="Phobius"/>
    </source>
</evidence>
<protein>
    <submittedName>
        <fullName evidence="3">Uncharacterized protein</fullName>
    </submittedName>
</protein>
<evidence type="ECO:0000313" key="4">
    <source>
        <dbReference type="Proteomes" id="UP000439903"/>
    </source>
</evidence>
<feature type="compositionally biased region" description="Low complexity" evidence="1">
    <location>
        <begin position="86"/>
        <end position="106"/>
    </location>
</feature>
<sequence length="193" mass="21927">MKFSKIKNKWHFFFYCVIILICCLEFSFLFVFFKPFNQNNINFNQDVVKKHKPKNCKQDLFKKNKPKILDINQDTLNEGDYITATETPASTSSSSPPLPPISTTETPPSPAQTFLPPQILSIINTNDTNDTNSISLIQVEIGSNLSLSLNLFPDISSNYIGLCSQLCYHGIVGSCNNRIDYFDSEILHLLMEF</sequence>
<proteinExistence type="predicted"/>
<dbReference type="EMBL" id="WTPW01000584">
    <property type="protein sequence ID" value="KAF0497160.1"/>
    <property type="molecule type" value="Genomic_DNA"/>
</dbReference>
<organism evidence="3 4">
    <name type="scientific">Gigaspora margarita</name>
    <dbReference type="NCBI Taxonomy" id="4874"/>
    <lineage>
        <taxon>Eukaryota</taxon>
        <taxon>Fungi</taxon>
        <taxon>Fungi incertae sedis</taxon>
        <taxon>Mucoromycota</taxon>
        <taxon>Glomeromycotina</taxon>
        <taxon>Glomeromycetes</taxon>
        <taxon>Diversisporales</taxon>
        <taxon>Gigasporaceae</taxon>
        <taxon>Gigaspora</taxon>
    </lineage>
</organism>
<dbReference type="Proteomes" id="UP000439903">
    <property type="component" value="Unassembled WGS sequence"/>
</dbReference>
<reference evidence="3 4" key="1">
    <citation type="journal article" date="2019" name="Environ. Microbiol.">
        <title>At the nexus of three kingdoms: the genome of the mycorrhizal fungus Gigaspora margarita provides insights into plant, endobacterial and fungal interactions.</title>
        <authorList>
            <person name="Venice F."/>
            <person name="Ghignone S."/>
            <person name="Salvioli di Fossalunga A."/>
            <person name="Amselem J."/>
            <person name="Novero M."/>
            <person name="Xianan X."/>
            <person name="Sedzielewska Toro K."/>
            <person name="Morin E."/>
            <person name="Lipzen A."/>
            <person name="Grigoriev I.V."/>
            <person name="Henrissat B."/>
            <person name="Martin F.M."/>
            <person name="Bonfante P."/>
        </authorList>
    </citation>
    <scope>NUCLEOTIDE SEQUENCE [LARGE SCALE GENOMIC DNA]</scope>
    <source>
        <strain evidence="3 4">BEG34</strain>
    </source>
</reference>
<evidence type="ECO:0000256" key="1">
    <source>
        <dbReference type="SAM" id="MobiDB-lite"/>
    </source>
</evidence>
<comment type="caution">
    <text evidence="3">The sequence shown here is derived from an EMBL/GenBank/DDBJ whole genome shotgun (WGS) entry which is preliminary data.</text>
</comment>